<name>A0ACC3C6Z8_PYRYE</name>
<dbReference type="EMBL" id="CM020619">
    <property type="protein sequence ID" value="KAK1865885.1"/>
    <property type="molecule type" value="Genomic_DNA"/>
</dbReference>
<accession>A0ACC3C6Z8</accession>
<protein>
    <submittedName>
        <fullName evidence="1">Uncharacterized protein</fullName>
    </submittedName>
</protein>
<comment type="caution">
    <text evidence="1">The sequence shown here is derived from an EMBL/GenBank/DDBJ whole genome shotgun (WGS) entry which is preliminary data.</text>
</comment>
<reference evidence="1" key="1">
    <citation type="submission" date="2019-11" db="EMBL/GenBank/DDBJ databases">
        <title>Nori genome reveals adaptations in red seaweeds to the harsh intertidal environment.</title>
        <authorList>
            <person name="Wang D."/>
            <person name="Mao Y."/>
        </authorList>
    </citation>
    <scope>NUCLEOTIDE SEQUENCE</scope>
    <source>
        <tissue evidence="1">Gametophyte</tissue>
    </source>
</reference>
<evidence type="ECO:0000313" key="2">
    <source>
        <dbReference type="Proteomes" id="UP000798662"/>
    </source>
</evidence>
<gene>
    <name evidence="1" type="ORF">I4F81_008408</name>
</gene>
<sequence length="169" mass="17845">MKMRGYNGSQLCDKAFASQALVRAGVTGDSATLSAAHAYVEVSQPSRLRDAVDMLLSYHNPGSGGWATDELTRSYAWVEALNPSEVFGDNMIDYLYVECTSAAVTALRAYRAAPVAVAGPGAATYRAAEVAAAIASGVALVVRAQRANGSWYGSWGVCFTNVPTHIPCF</sequence>
<dbReference type="Proteomes" id="UP000798662">
    <property type="component" value="Chromosome 2"/>
</dbReference>
<keyword evidence="2" id="KW-1185">Reference proteome</keyword>
<proteinExistence type="predicted"/>
<evidence type="ECO:0000313" key="1">
    <source>
        <dbReference type="EMBL" id="KAK1865885.1"/>
    </source>
</evidence>
<organism evidence="1 2">
    <name type="scientific">Pyropia yezoensis</name>
    <name type="common">Susabi-nori</name>
    <name type="synonym">Porphyra yezoensis</name>
    <dbReference type="NCBI Taxonomy" id="2788"/>
    <lineage>
        <taxon>Eukaryota</taxon>
        <taxon>Rhodophyta</taxon>
        <taxon>Bangiophyceae</taxon>
        <taxon>Bangiales</taxon>
        <taxon>Bangiaceae</taxon>
        <taxon>Pyropia</taxon>
    </lineage>
</organism>